<dbReference type="GO" id="GO:0005576">
    <property type="term" value="C:extracellular region"/>
    <property type="evidence" value="ECO:0007669"/>
    <property type="project" value="UniProtKB-SubCell"/>
</dbReference>
<evidence type="ECO:0000256" key="5">
    <source>
        <dbReference type="ARBA" id="ARBA00022729"/>
    </source>
</evidence>
<evidence type="ECO:0000256" key="17">
    <source>
        <dbReference type="SAM" id="SignalP"/>
    </source>
</evidence>
<dbReference type="Proteomes" id="UP000054302">
    <property type="component" value="Unassembled WGS sequence"/>
</dbReference>
<dbReference type="OrthoDB" id="4152669at2759"/>
<keyword evidence="6 15" id="KW-0136">Cellulose degradation</keyword>
<evidence type="ECO:0000256" key="2">
    <source>
        <dbReference type="ARBA" id="ARBA00004613"/>
    </source>
</evidence>
<keyword evidence="9" id="KW-0503">Monooxygenase</keyword>
<evidence type="ECO:0000313" key="19">
    <source>
        <dbReference type="EMBL" id="KIV96050.1"/>
    </source>
</evidence>
<dbReference type="Pfam" id="PF00734">
    <property type="entry name" value="CBM_1"/>
    <property type="match status" value="1"/>
</dbReference>
<evidence type="ECO:0000256" key="4">
    <source>
        <dbReference type="ARBA" id="ARBA00022723"/>
    </source>
</evidence>
<keyword evidence="11 15" id="KW-0119">Carbohydrate metabolism</keyword>
<dbReference type="OMA" id="YHNTRDD"/>
<evidence type="ECO:0000256" key="1">
    <source>
        <dbReference type="ARBA" id="ARBA00001973"/>
    </source>
</evidence>
<dbReference type="PANTHER" id="PTHR33353">
    <property type="entry name" value="PUTATIVE (AFU_ORTHOLOGUE AFUA_1G12560)-RELATED"/>
    <property type="match status" value="1"/>
</dbReference>
<dbReference type="PROSITE" id="PS51164">
    <property type="entry name" value="CBM1_2"/>
    <property type="match status" value="1"/>
</dbReference>
<feature type="region of interest" description="Disordered" evidence="16">
    <location>
        <begin position="260"/>
        <end position="284"/>
    </location>
</feature>
<sequence>MFKSLGLLTLAATAKLASSHATIFNAHINDIDQGRGDSAAGYIRAPPNNSPLVDVTSKDMICNVNNFPVAKTLSVKAGDKFSFEWHHNTAGPEDDIIDPSHQGPVLVYIAPTTEGTAGNGWVKIYEDGFDGSFAVDKLIKNRGIHSIIIPDIPAGEYLLRAEIIALHEGFFLNGAQFYPGCIQIEITSSGTTPLPSGSTIPGIYSANDPGILFDLYNGVTSYTIPGPPVWDGTSSGTDPVPPTAPTPTTLQTSVIPATTLTTSTTSAPSTDSPPPATSSTAPPTGGVIVGEWLQCGGLEYVGPTTCAAGLTCKEWNPYYAQCVSPSIL</sequence>
<evidence type="ECO:0000313" key="20">
    <source>
        <dbReference type="Proteomes" id="UP000054302"/>
    </source>
</evidence>
<keyword evidence="8" id="KW-0186">Copper</keyword>
<evidence type="ECO:0000256" key="14">
    <source>
        <dbReference type="ARBA" id="ARBA00045077"/>
    </source>
</evidence>
<name>A0A0D1X2U9_EXOME</name>
<dbReference type="AlphaFoldDB" id="A0A0D1X2U9"/>
<keyword evidence="3 15" id="KW-0964">Secreted</keyword>
<dbReference type="HOGENOM" id="CLU_031730_0_0_1"/>
<dbReference type="SMART" id="SM00236">
    <property type="entry name" value="fCBD"/>
    <property type="match status" value="1"/>
</dbReference>
<dbReference type="InterPro" id="IPR035971">
    <property type="entry name" value="CBD_sf"/>
</dbReference>
<gene>
    <name evidence="19" type="ORF">PV10_03632</name>
</gene>
<dbReference type="PANTHER" id="PTHR33353:SF17">
    <property type="entry name" value="ENDO-BETA-1,4-GLUCANASE D"/>
    <property type="match status" value="1"/>
</dbReference>
<feature type="region of interest" description="Disordered" evidence="16">
    <location>
        <begin position="231"/>
        <end position="250"/>
    </location>
</feature>
<dbReference type="EMBL" id="KN847521">
    <property type="protein sequence ID" value="KIV96050.1"/>
    <property type="molecule type" value="Genomic_DNA"/>
</dbReference>
<evidence type="ECO:0000256" key="16">
    <source>
        <dbReference type="SAM" id="MobiDB-lite"/>
    </source>
</evidence>
<evidence type="ECO:0000256" key="12">
    <source>
        <dbReference type="ARBA" id="ARBA00023326"/>
    </source>
</evidence>
<dbReference type="InterPro" id="IPR000254">
    <property type="entry name" value="CBD"/>
</dbReference>
<dbReference type="GO" id="GO:0030248">
    <property type="term" value="F:cellulose binding"/>
    <property type="evidence" value="ECO:0007669"/>
    <property type="project" value="UniProtKB-UniRule"/>
</dbReference>
<feature type="chain" id="PRO_5002251181" description="AA9 family lytic polysaccharide monooxygenase" evidence="17">
    <location>
        <begin position="22"/>
        <end position="328"/>
    </location>
</feature>
<dbReference type="GO" id="GO:0030245">
    <property type="term" value="P:cellulose catabolic process"/>
    <property type="evidence" value="ECO:0007669"/>
    <property type="project" value="UniProtKB-UniRule"/>
</dbReference>
<dbReference type="GeneID" id="27321477"/>
<keyword evidence="10 15" id="KW-1015">Disulfide bond</keyword>
<dbReference type="VEuPathDB" id="FungiDB:PV10_03632"/>
<accession>A0A0D1X2U9</accession>
<dbReference type="GO" id="GO:0008810">
    <property type="term" value="F:cellulase activity"/>
    <property type="evidence" value="ECO:0007669"/>
    <property type="project" value="UniProtKB-UniRule"/>
</dbReference>
<dbReference type="GO" id="GO:0046872">
    <property type="term" value="F:metal ion binding"/>
    <property type="evidence" value="ECO:0007669"/>
    <property type="project" value="UniProtKB-KW"/>
</dbReference>
<comment type="subcellular location">
    <subcellularLocation>
        <location evidence="2 15">Secreted</location>
    </subcellularLocation>
</comment>
<dbReference type="SUPFAM" id="SSF57180">
    <property type="entry name" value="Cellulose-binding domain"/>
    <property type="match status" value="1"/>
</dbReference>
<dbReference type="PROSITE" id="PS00562">
    <property type="entry name" value="CBM1_1"/>
    <property type="match status" value="1"/>
</dbReference>
<evidence type="ECO:0000256" key="6">
    <source>
        <dbReference type="ARBA" id="ARBA00023001"/>
    </source>
</evidence>
<keyword evidence="20" id="KW-1185">Reference proteome</keyword>
<evidence type="ECO:0000256" key="11">
    <source>
        <dbReference type="ARBA" id="ARBA00023277"/>
    </source>
</evidence>
<dbReference type="GO" id="GO:0004497">
    <property type="term" value="F:monooxygenase activity"/>
    <property type="evidence" value="ECO:0007669"/>
    <property type="project" value="UniProtKB-KW"/>
</dbReference>
<dbReference type="CDD" id="cd21175">
    <property type="entry name" value="LPMO_AA9"/>
    <property type="match status" value="1"/>
</dbReference>
<keyword evidence="12 15" id="KW-0624">Polysaccharide degradation</keyword>
<evidence type="ECO:0000256" key="7">
    <source>
        <dbReference type="ARBA" id="ARBA00023002"/>
    </source>
</evidence>
<dbReference type="STRING" id="212818.A0A0D1X2U9"/>
<comment type="cofactor">
    <cofactor evidence="1">
        <name>Cu(2+)</name>
        <dbReference type="ChEBI" id="CHEBI:29036"/>
    </cofactor>
</comment>
<evidence type="ECO:0000256" key="9">
    <source>
        <dbReference type="ARBA" id="ARBA00023033"/>
    </source>
</evidence>
<keyword evidence="7" id="KW-0560">Oxidoreductase</keyword>
<feature type="compositionally biased region" description="Low complexity" evidence="16">
    <location>
        <begin position="260"/>
        <end position="270"/>
    </location>
</feature>
<dbReference type="EC" id="1.14.99.56" evidence="15"/>
<evidence type="ECO:0000259" key="18">
    <source>
        <dbReference type="PROSITE" id="PS51164"/>
    </source>
</evidence>
<comment type="similarity">
    <text evidence="13">Belongs to the polysaccharide monooxygenase AA9 family.</text>
</comment>
<feature type="signal peptide" evidence="17">
    <location>
        <begin position="1"/>
        <end position="21"/>
    </location>
</feature>
<comment type="function">
    <text evidence="15">Lytic polysaccharide monooxygenase (LMPO) that depolymerizes crystalline and amorphous polysaccharides via the oxidation of scissile alpha- or beta-(1-4)-glycosidic bonds, yielding C1 and/or C4 oxidation products. Catalysis by LPMOs requires the reduction of the active-site copper from Cu(II) to Cu(I) by a reducing agent and H(2)O(2) or O(2) as a cosubstrate.</text>
</comment>
<comment type="catalytic activity">
    <reaction evidence="14 15">
        <text>[(1-&gt;4)-beta-D-glucosyl]n+m + reduced acceptor + O2 = 4-dehydro-beta-D-glucosyl-[(1-&gt;4)-beta-D-glucosyl]n-1 + [(1-&gt;4)-beta-D-glucosyl]m + acceptor + H2O.</text>
        <dbReference type="EC" id="1.14.99.56"/>
    </reaction>
</comment>
<evidence type="ECO:0000256" key="13">
    <source>
        <dbReference type="ARBA" id="ARBA00044502"/>
    </source>
</evidence>
<evidence type="ECO:0000256" key="10">
    <source>
        <dbReference type="ARBA" id="ARBA00023157"/>
    </source>
</evidence>
<proteinExistence type="inferred from homology"/>
<reference evidence="19 20" key="1">
    <citation type="submission" date="2015-01" db="EMBL/GenBank/DDBJ databases">
        <title>The Genome Sequence of Exophiala mesophila CBS40295.</title>
        <authorList>
            <consortium name="The Broad Institute Genomics Platform"/>
            <person name="Cuomo C."/>
            <person name="de Hoog S."/>
            <person name="Gorbushina A."/>
            <person name="Stielow B."/>
            <person name="Teixiera M."/>
            <person name="Abouelleil A."/>
            <person name="Chapman S.B."/>
            <person name="Priest M."/>
            <person name="Young S.K."/>
            <person name="Wortman J."/>
            <person name="Nusbaum C."/>
            <person name="Birren B."/>
        </authorList>
    </citation>
    <scope>NUCLEOTIDE SEQUENCE [LARGE SCALE GENOMIC DNA]</scope>
    <source>
        <strain evidence="19 20">CBS 40295</strain>
    </source>
</reference>
<dbReference type="Gene3D" id="2.70.50.70">
    <property type="match status" value="1"/>
</dbReference>
<evidence type="ECO:0000256" key="8">
    <source>
        <dbReference type="ARBA" id="ARBA00023008"/>
    </source>
</evidence>
<dbReference type="Pfam" id="PF03443">
    <property type="entry name" value="AA9"/>
    <property type="match status" value="1"/>
</dbReference>
<organism evidence="19 20">
    <name type="scientific">Exophiala mesophila</name>
    <name type="common">Black yeast-like fungus</name>
    <dbReference type="NCBI Taxonomy" id="212818"/>
    <lineage>
        <taxon>Eukaryota</taxon>
        <taxon>Fungi</taxon>
        <taxon>Dikarya</taxon>
        <taxon>Ascomycota</taxon>
        <taxon>Pezizomycotina</taxon>
        <taxon>Eurotiomycetes</taxon>
        <taxon>Chaetothyriomycetidae</taxon>
        <taxon>Chaetothyriales</taxon>
        <taxon>Herpotrichiellaceae</taxon>
        <taxon>Exophiala</taxon>
    </lineage>
</organism>
<feature type="domain" description="CBM1" evidence="18">
    <location>
        <begin position="287"/>
        <end position="323"/>
    </location>
</feature>
<comment type="domain">
    <text evidence="15">Has a modular structure: an endo-beta-1,4-glucanase catalytic module at the N-terminus, a linker rich in serines and threonines, and a C-terminal carbohydrate-binding module (CBM).</text>
</comment>
<evidence type="ECO:0000256" key="15">
    <source>
        <dbReference type="RuleBase" id="RU368122"/>
    </source>
</evidence>
<dbReference type="RefSeq" id="XP_016227624.1">
    <property type="nucleotide sequence ID" value="XM_016368106.1"/>
</dbReference>
<evidence type="ECO:0000256" key="3">
    <source>
        <dbReference type="ARBA" id="ARBA00022525"/>
    </source>
</evidence>
<dbReference type="InterPro" id="IPR049892">
    <property type="entry name" value="AA9"/>
</dbReference>
<keyword evidence="4" id="KW-0479">Metal-binding</keyword>
<dbReference type="InterPro" id="IPR005103">
    <property type="entry name" value="AA9_LPMO"/>
</dbReference>
<keyword evidence="5 17" id="KW-0732">Signal</keyword>
<dbReference type="SMR" id="A0A0D1X2U9"/>
<protein>
    <recommendedName>
        <fullName evidence="15">AA9 family lytic polysaccharide monooxygenase</fullName>
        <ecNumber evidence="15">1.14.99.56</ecNumber>
    </recommendedName>
    <alternativeName>
        <fullName evidence="15">Endo-beta-1,4-glucanase</fullName>
    </alternativeName>
    <alternativeName>
        <fullName evidence="15">Glycosyl hydrolase 61 family protein</fullName>
    </alternativeName>
</protein>